<proteinExistence type="predicted"/>
<name>A0ABV7FM35_9ALTE</name>
<reference evidence="2" key="1">
    <citation type="journal article" date="2019" name="Int. J. Syst. Evol. Microbiol.">
        <title>The Global Catalogue of Microorganisms (GCM) 10K type strain sequencing project: providing services to taxonomists for standard genome sequencing and annotation.</title>
        <authorList>
            <consortium name="The Broad Institute Genomics Platform"/>
            <consortium name="The Broad Institute Genome Sequencing Center for Infectious Disease"/>
            <person name="Wu L."/>
            <person name="Ma J."/>
        </authorList>
    </citation>
    <scope>NUCLEOTIDE SEQUENCE [LARGE SCALE GENOMIC DNA]</scope>
    <source>
        <strain evidence="2">KCTC 52473</strain>
    </source>
</reference>
<evidence type="ECO:0000313" key="1">
    <source>
        <dbReference type="EMBL" id="MFC3120823.1"/>
    </source>
</evidence>
<dbReference type="EMBL" id="JBHRSW010000006">
    <property type="protein sequence ID" value="MFC3120823.1"/>
    <property type="molecule type" value="Genomic_DNA"/>
</dbReference>
<dbReference type="Proteomes" id="UP001595478">
    <property type="component" value="Unassembled WGS sequence"/>
</dbReference>
<dbReference type="InterPro" id="IPR029044">
    <property type="entry name" value="Nucleotide-diphossugar_trans"/>
</dbReference>
<organism evidence="1 2">
    <name type="scientific">Agaribacter flavus</name>
    <dbReference type="NCBI Taxonomy" id="1902781"/>
    <lineage>
        <taxon>Bacteria</taxon>
        <taxon>Pseudomonadati</taxon>
        <taxon>Pseudomonadota</taxon>
        <taxon>Gammaproteobacteria</taxon>
        <taxon>Alteromonadales</taxon>
        <taxon>Alteromonadaceae</taxon>
        <taxon>Agaribacter</taxon>
    </lineage>
</organism>
<keyword evidence="2" id="KW-1185">Reference proteome</keyword>
<evidence type="ECO:0008006" key="3">
    <source>
        <dbReference type="Google" id="ProtNLM"/>
    </source>
</evidence>
<evidence type="ECO:0000313" key="2">
    <source>
        <dbReference type="Proteomes" id="UP001595478"/>
    </source>
</evidence>
<sequence length="298" mass="34346">MHKEFRLRTNSLGKSRVLNFIVPIRHPDTVKDKEHQQDCLSQLFRSFDNQNCNAWKVYIACNTEQKLPELPKNFHVVYVNIRPSNHEVASLTREEMFVAIRHDKGSRIAAAMDCVEDDELVMVVDDDDLLHENLVSFITDKVEQKFFYVEKGYFWESGTKRLGKIDNIHKFCGSTLILPKNAYAMFNENELNSLGMVNHDYGIAEIGSHHLIFKRFKVEEGHWLAVPFRAVIYRVQHTNASLTRFSANSRLSSKTGSVLYRLLSIAKGIKRGLRGDPRGGIGIFPMTQRLRRAFFGKN</sequence>
<dbReference type="RefSeq" id="WP_376918966.1">
    <property type="nucleotide sequence ID" value="NZ_JBHRSW010000006.1"/>
</dbReference>
<comment type="caution">
    <text evidence="1">The sequence shown here is derived from an EMBL/GenBank/DDBJ whole genome shotgun (WGS) entry which is preliminary data.</text>
</comment>
<accession>A0ABV7FM35</accession>
<dbReference type="SUPFAM" id="SSF53448">
    <property type="entry name" value="Nucleotide-diphospho-sugar transferases"/>
    <property type="match status" value="1"/>
</dbReference>
<gene>
    <name evidence="1" type="ORF">ACFOHL_04285</name>
</gene>
<protein>
    <recommendedName>
        <fullName evidence="3">Glycosyltransferase 2-like domain-containing protein</fullName>
    </recommendedName>
</protein>